<dbReference type="GO" id="GO:0016491">
    <property type="term" value="F:oxidoreductase activity"/>
    <property type="evidence" value="ECO:0007669"/>
    <property type="project" value="UniProtKB-KW"/>
</dbReference>
<dbReference type="Gene3D" id="3.40.50.720">
    <property type="entry name" value="NAD(P)-binding Rossmann-like Domain"/>
    <property type="match status" value="1"/>
</dbReference>
<organism evidence="5 6">
    <name type="scientific">Macrolepiota fuliginosa MF-IS2</name>
    <dbReference type="NCBI Taxonomy" id="1400762"/>
    <lineage>
        <taxon>Eukaryota</taxon>
        <taxon>Fungi</taxon>
        <taxon>Dikarya</taxon>
        <taxon>Basidiomycota</taxon>
        <taxon>Agaricomycotina</taxon>
        <taxon>Agaricomycetes</taxon>
        <taxon>Agaricomycetidae</taxon>
        <taxon>Agaricales</taxon>
        <taxon>Agaricineae</taxon>
        <taxon>Agaricaceae</taxon>
        <taxon>Macrolepiota</taxon>
    </lineage>
</organism>
<evidence type="ECO:0000313" key="6">
    <source>
        <dbReference type="Proteomes" id="UP000807342"/>
    </source>
</evidence>
<dbReference type="InterPro" id="IPR036291">
    <property type="entry name" value="NAD(P)-bd_dom_sf"/>
</dbReference>
<comment type="similarity">
    <text evidence="1 4">Belongs to the short-chain dehydrogenases/reductases (SDR) family.</text>
</comment>
<dbReference type="AlphaFoldDB" id="A0A9P5XPZ9"/>
<protein>
    <submittedName>
        <fullName evidence="5">NAD(P)-binding protein</fullName>
    </submittedName>
</protein>
<reference evidence="5" key="1">
    <citation type="submission" date="2020-11" db="EMBL/GenBank/DDBJ databases">
        <authorList>
            <consortium name="DOE Joint Genome Institute"/>
            <person name="Ahrendt S."/>
            <person name="Riley R."/>
            <person name="Andreopoulos W."/>
            <person name="Labutti K."/>
            <person name="Pangilinan J."/>
            <person name="Ruiz-Duenas F.J."/>
            <person name="Barrasa J.M."/>
            <person name="Sanchez-Garcia M."/>
            <person name="Camarero S."/>
            <person name="Miyauchi S."/>
            <person name="Serrano A."/>
            <person name="Linde D."/>
            <person name="Babiker R."/>
            <person name="Drula E."/>
            <person name="Ayuso-Fernandez I."/>
            <person name="Pacheco R."/>
            <person name="Padilla G."/>
            <person name="Ferreira P."/>
            <person name="Barriuso J."/>
            <person name="Kellner H."/>
            <person name="Castanera R."/>
            <person name="Alfaro M."/>
            <person name="Ramirez L."/>
            <person name="Pisabarro A.G."/>
            <person name="Kuo A."/>
            <person name="Tritt A."/>
            <person name="Lipzen A."/>
            <person name="He G."/>
            <person name="Yan M."/>
            <person name="Ng V."/>
            <person name="Cullen D."/>
            <person name="Martin F."/>
            <person name="Rosso M.-N."/>
            <person name="Henrissat B."/>
            <person name="Hibbett D."/>
            <person name="Martinez A.T."/>
            <person name="Grigoriev I.V."/>
        </authorList>
    </citation>
    <scope>NUCLEOTIDE SEQUENCE</scope>
    <source>
        <strain evidence="5">MF-IS2</strain>
    </source>
</reference>
<dbReference type="Pfam" id="PF00106">
    <property type="entry name" value="adh_short"/>
    <property type="match status" value="1"/>
</dbReference>
<dbReference type="CDD" id="cd05233">
    <property type="entry name" value="SDR_c"/>
    <property type="match status" value="1"/>
</dbReference>
<proteinExistence type="inferred from homology"/>
<dbReference type="PRINTS" id="PR00081">
    <property type="entry name" value="GDHRDH"/>
</dbReference>
<dbReference type="SUPFAM" id="SSF51735">
    <property type="entry name" value="NAD(P)-binding Rossmann-fold domains"/>
    <property type="match status" value="1"/>
</dbReference>
<dbReference type="PANTHER" id="PTHR43669:SF3">
    <property type="entry name" value="ALCOHOL DEHYDROGENASE, PUTATIVE (AFU_ORTHOLOGUE AFUA_3G03445)-RELATED"/>
    <property type="match status" value="1"/>
</dbReference>
<evidence type="ECO:0000256" key="3">
    <source>
        <dbReference type="ARBA" id="ARBA00023002"/>
    </source>
</evidence>
<name>A0A9P5XPZ9_9AGAR</name>
<evidence type="ECO:0000256" key="2">
    <source>
        <dbReference type="ARBA" id="ARBA00022857"/>
    </source>
</evidence>
<evidence type="ECO:0000256" key="4">
    <source>
        <dbReference type="RuleBase" id="RU000363"/>
    </source>
</evidence>
<keyword evidence="6" id="KW-1185">Reference proteome</keyword>
<dbReference type="EMBL" id="MU151052">
    <property type="protein sequence ID" value="KAF9454813.1"/>
    <property type="molecule type" value="Genomic_DNA"/>
</dbReference>
<evidence type="ECO:0000313" key="5">
    <source>
        <dbReference type="EMBL" id="KAF9454813.1"/>
    </source>
</evidence>
<keyword evidence="2" id="KW-0521">NADP</keyword>
<comment type="caution">
    <text evidence="5">The sequence shown here is derived from an EMBL/GenBank/DDBJ whole genome shotgun (WGS) entry which is preliminary data.</text>
</comment>
<dbReference type="InterPro" id="IPR002347">
    <property type="entry name" value="SDR_fam"/>
</dbReference>
<gene>
    <name evidence="5" type="ORF">P691DRAFT_794630</name>
</gene>
<dbReference type="Proteomes" id="UP000807342">
    <property type="component" value="Unassembled WGS sequence"/>
</dbReference>
<sequence>MTATKDQDTAIITGASSGIGRATAIALSKANWNVVLIARRVDQLRETESLCSGQGKLVLSGDITDEEFVKRSFRDTLSTFGRLDLVFNNAGIAPPPTPIEDLTLDTFRRVLDVNLVGPFLCTREAVQIFKIQDPAGGRIINNGSLSAHVPRPHTVPYVATKHAITGLTKSTALDGRKHNITCTQIDIGNASSVLTSGFGGGALQPDGRMLPEPCMDVQHVADTIVYIANLPNDVTMLEVNIMAAGMPFVGRG</sequence>
<dbReference type="PROSITE" id="PS00061">
    <property type="entry name" value="ADH_SHORT"/>
    <property type="match status" value="1"/>
</dbReference>
<dbReference type="PANTHER" id="PTHR43669">
    <property type="entry name" value="5-KETO-D-GLUCONATE 5-REDUCTASE"/>
    <property type="match status" value="1"/>
</dbReference>
<dbReference type="PRINTS" id="PR00080">
    <property type="entry name" value="SDRFAMILY"/>
</dbReference>
<evidence type="ECO:0000256" key="1">
    <source>
        <dbReference type="ARBA" id="ARBA00006484"/>
    </source>
</evidence>
<dbReference type="InterPro" id="IPR020904">
    <property type="entry name" value="Sc_DH/Rdtase_CS"/>
</dbReference>
<accession>A0A9P5XPZ9</accession>
<dbReference type="OrthoDB" id="1933717at2759"/>
<keyword evidence="3" id="KW-0560">Oxidoreductase</keyword>